<accession>A0ABX8UUH7</accession>
<keyword evidence="1" id="KW-1133">Transmembrane helix</keyword>
<keyword evidence="1" id="KW-0812">Transmembrane</keyword>
<proteinExistence type="predicted"/>
<feature type="transmembrane region" description="Helical" evidence="1">
    <location>
        <begin position="58"/>
        <end position="77"/>
    </location>
</feature>
<protein>
    <recommendedName>
        <fullName evidence="4">Intracellular septation protein A</fullName>
    </recommendedName>
</protein>
<dbReference type="Proteomes" id="UP000826462">
    <property type="component" value="Chromosome 1"/>
</dbReference>
<name>A0ABX8UUH7_9BURK</name>
<organism evidence="2 3">
    <name type="scientific">Paraburkholderia edwinii</name>
    <dbReference type="NCBI Taxonomy" id="2861782"/>
    <lineage>
        <taxon>Bacteria</taxon>
        <taxon>Pseudomonadati</taxon>
        <taxon>Pseudomonadota</taxon>
        <taxon>Betaproteobacteria</taxon>
        <taxon>Burkholderiales</taxon>
        <taxon>Burkholderiaceae</taxon>
        <taxon>Paraburkholderia</taxon>
    </lineage>
</organism>
<dbReference type="NCBIfam" id="NF041646">
    <property type="entry name" value="VC0807_fam"/>
    <property type="match status" value="1"/>
</dbReference>
<keyword evidence="3" id="KW-1185">Reference proteome</keyword>
<feature type="transmembrane region" description="Helical" evidence="1">
    <location>
        <begin position="7"/>
        <end position="25"/>
    </location>
</feature>
<evidence type="ECO:0000256" key="1">
    <source>
        <dbReference type="SAM" id="Phobius"/>
    </source>
</evidence>
<feature type="transmembrane region" description="Helical" evidence="1">
    <location>
        <begin position="31"/>
        <end position="51"/>
    </location>
</feature>
<sequence>MIPSVRYTLAFFINVVLPTAAYRIALPHVGLLGALLASSVPLLAWIGIDLLRYRHFDALSALVLASIAMSLLVFASGAADALRAAREPLVSGIVGLSFLLSLPLNRPLVFYLARSTLSRERQGREAEFDVMWLSRPALARSIRVMTAVWGIGLVCENVARLAVVLSFDSDDAHRVSTYVGYAVYVALTVWTIVYRHMVIKRQ</sequence>
<feature type="transmembrane region" description="Helical" evidence="1">
    <location>
        <begin position="89"/>
        <end position="113"/>
    </location>
</feature>
<evidence type="ECO:0008006" key="4">
    <source>
        <dbReference type="Google" id="ProtNLM"/>
    </source>
</evidence>
<dbReference type="EMBL" id="CP080095">
    <property type="protein sequence ID" value="QYD70880.1"/>
    <property type="molecule type" value="Genomic_DNA"/>
</dbReference>
<reference evidence="2 3" key="1">
    <citation type="submission" date="2021-07" db="EMBL/GenBank/DDBJ databases">
        <title>Paraburkholderia edwinii protects Aspergillus sp. from phenazines by acting as a toxin sponge.</title>
        <authorList>
            <person name="Dahlstrom K.M."/>
            <person name="Newman D.K."/>
        </authorList>
    </citation>
    <scope>NUCLEOTIDE SEQUENCE [LARGE SCALE GENOMIC DNA]</scope>
    <source>
        <strain evidence="2 3">Pe01</strain>
    </source>
</reference>
<feature type="transmembrane region" description="Helical" evidence="1">
    <location>
        <begin position="175"/>
        <end position="194"/>
    </location>
</feature>
<gene>
    <name evidence="2" type="ORF">KZJ38_08740</name>
</gene>
<keyword evidence="1" id="KW-0472">Membrane</keyword>
<feature type="transmembrane region" description="Helical" evidence="1">
    <location>
        <begin position="144"/>
        <end position="163"/>
    </location>
</feature>
<evidence type="ECO:0000313" key="2">
    <source>
        <dbReference type="EMBL" id="QYD70880.1"/>
    </source>
</evidence>
<evidence type="ECO:0000313" key="3">
    <source>
        <dbReference type="Proteomes" id="UP000826462"/>
    </source>
</evidence>